<dbReference type="Proteomes" id="UP000014417">
    <property type="component" value="Unassembled WGS sequence"/>
</dbReference>
<comment type="caution">
    <text evidence="6">Lacks conserved residue(s) required for the propagation of feature annotation.</text>
</comment>
<dbReference type="GO" id="GO:0005737">
    <property type="term" value="C:cytoplasm"/>
    <property type="evidence" value="ECO:0007669"/>
    <property type="project" value="UniProtKB-SubCell"/>
</dbReference>
<comment type="caution">
    <text evidence="8">The sequence shown here is derived from an EMBL/GenBank/DDBJ whole genome shotgun (WGS) entry which is preliminary data.</text>
</comment>
<dbReference type="GO" id="GO:0006281">
    <property type="term" value="P:DNA repair"/>
    <property type="evidence" value="ECO:0007669"/>
    <property type="project" value="UniProtKB-UniRule"/>
</dbReference>
<dbReference type="InterPro" id="IPR013849">
    <property type="entry name" value="DNA_helicase_Holl-junc_RuvA_I"/>
</dbReference>
<dbReference type="AlphaFoldDB" id="S2W391"/>
<dbReference type="InterPro" id="IPR012340">
    <property type="entry name" value="NA-bd_OB-fold"/>
</dbReference>
<dbReference type="GO" id="GO:0009379">
    <property type="term" value="C:Holliday junction helicase complex"/>
    <property type="evidence" value="ECO:0007669"/>
    <property type="project" value="InterPro"/>
</dbReference>
<name>S2W391_9ACTN</name>
<dbReference type="Pfam" id="PF01330">
    <property type="entry name" value="RuvA_N"/>
    <property type="match status" value="1"/>
</dbReference>
<dbReference type="Pfam" id="PF07499">
    <property type="entry name" value="RuvA_C"/>
    <property type="match status" value="1"/>
</dbReference>
<keyword evidence="1 6" id="KW-0963">Cytoplasm</keyword>
<dbReference type="HOGENOM" id="CLU_087936_2_1_11"/>
<comment type="similarity">
    <text evidence="6">Belongs to the RuvA family.</text>
</comment>
<evidence type="ECO:0000256" key="4">
    <source>
        <dbReference type="ARBA" id="ARBA00023172"/>
    </source>
</evidence>
<organism evidence="8 9">
    <name type="scientific">Propionimicrobium lymphophilum ACS-093-V-SCH5</name>
    <dbReference type="NCBI Taxonomy" id="883161"/>
    <lineage>
        <taxon>Bacteria</taxon>
        <taxon>Bacillati</taxon>
        <taxon>Actinomycetota</taxon>
        <taxon>Actinomycetes</taxon>
        <taxon>Propionibacteriales</taxon>
        <taxon>Propionibacteriaceae</taxon>
        <taxon>Propionimicrobium</taxon>
    </lineage>
</organism>
<dbReference type="InterPro" id="IPR010994">
    <property type="entry name" value="RuvA_2-like"/>
</dbReference>
<dbReference type="InterPro" id="IPR003583">
    <property type="entry name" value="Hlx-hairpin-Hlx_DNA-bd_motif"/>
</dbReference>
<keyword evidence="5 6" id="KW-0234">DNA repair</keyword>
<gene>
    <name evidence="6" type="primary">ruvA</name>
    <name evidence="8" type="ORF">HMPREF9306_01112</name>
</gene>
<evidence type="ECO:0000256" key="1">
    <source>
        <dbReference type="ARBA" id="ARBA00022490"/>
    </source>
</evidence>
<keyword evidence="3 6" id="KW-0238">DNA-binding</keyword>
<keyword evidence="4 6" id="KW-0233">DNA recombination</keyword>
<evidence type="ECO:0000313" key="9">
    <source>
        <dbReference type="Proteomes" id="UP000014417"/>
    </source>
</evidence>
<dbReference type="GO" id="GO:0005524">
    <property type="term" value="F:ATP binding"/>
    <property type="evidence" value="ECO:0007669"/>
    <property type="project" value="InterPro"/>
</dbReference>
<feature type="domain" description="Helix-hairpin-helix DNA-binding motif class 1" evidence="7">
    <location>
        <begin position="72"/>
        <end position="91"/>
    </location>
</feature>
<dbReference type="InterPro" id="IPR036267">
    <property type="entry name" value="RuvA_C_sf"/>
</dbReference>
<dbReference type="SUPFAM" id="SSF50249">
    <property type="entry name" value="Nucleic acid-binding proteins"/>
    <property type="match status" value="1"/>
</dbReference>
<dbReference type="SUPFAM" id="SSF46929">
    <property type="entry name" value="DNA helicase RuvA subunit, C-terminal domain"/>
    <property type="match status" value="1"/>
</dbReference>
<dbReference type="Gene3D" id="2.40.50.140">
    <property type="entry name" value="Nucleic acid-binding proteins"/>
    <property type="match status" value="1"/>
</dbReference>
<dbReference type="Pfam" id="PF14520">
    <property type="entry name" value="HHH_5"/>
    <property type="match status" value="1"/>
</dbReference>
<evidence type="ECO:0000256" key="2">
    <source>
        <dbReference type="ARBA" id="ARBA00022763"/>
    </source>
</evidence>
<evidence type="ECO:0000259" key="7">
    <source>
        <dbReference type="SMART" id="SM00278"/>
    </source>
</evidence>
<keyword evidence="9" id="KW-1185">Reference proteome</keyword>
<feature type="region of interest" description="Domain III" evidence="6">
    <location>
        <begin position="141"/>
        <end position="197"/>
    </location>
</feature>
<dbReference type="GO" id="GO:0048476">
    <property type="term" value="C:Holliday junction resolvase complex"/>
    <property type="evidence" value="ECO:0007669"/>
    <property type="project" value="UniProtKB-UniRule"/>
</dbReference>
<dbReference type="GO" id="GO:0009378">
    <property type="term" value="F:four-way junction helicase activity"/>
    <property type="evidence" value="ECO:0007669"/>
    <property type="project" value="InterPro"/>
</dbReference>
<dbReference type="RefSeq" id="WP_016455945.1">
    <property type="nucleotide sequence ID" value="NZ_KE150269.1"/>
</dbReference>
<reference evidence="8 9" key="1">
    <citation type="submission" date="2013-04" db="EMBL/GenBank/DDBJ databases">
        <title>The Genome Sequence of Propionimicrobium lymphophilum ACS-093-V-SCH5.</title>
        <authorList>
            <consortium name="The Broad Institute Genomics Platform"/>
            <person name="Earl A."/>
            <person name="Ward D."/>
            <person name="Feldgarden M."/>
            <person name="Gevers D."/>
            <person name="Saerens B."/>
            <person name="Vaneechoutte M."/>
            <person name="Walker B."/>
            <person name="Young S."/>
            <person name="Zeng Q."/>
            <person name="Gargeya S."/>
            <person name="Fitzgerald M."/>
            <person name="Haas B."/>
            <person name="Abouelleil A."/>
            <person name="Allen A.W."/>
            <person name="Alvarado L."/>
            <person name="Arachchi H.M."/>
            <person name="Berlin A.M."/>
            <person name="Chapman S.B."/>
            <person name="Gainer-Dewar J."/>
            <person name="Goldberg J."/>
            <person name="Griggs A."/>
            <person name="Gujja S."/>
            <person name="Hansen M."/>
            <person name="Howarth C."/>
            <person name="Imamovic A."/>
            <person name="Ireland A."/>
            <person name="Larimer J."/>
            <person name="McCowan C."/>
            <person name="Murphy C."/>
            <person name="Pearson M."/>
            <person name="Poon T.W."/>
            <person name="Priest M."/>
            <person name="Roberts A."/>
            <person name="Saif S."/>
            <person name="Shea T."/>
            <person name="Sisk P."/>
            <person name="Sykes S."/>
            <person name="Wortman J."/>
            <person name="Nusbaum C."/>
            <person name="Birren B."/>
        </authorList>
    </citation>
    <scope>NUCLEOTIDE SEQUENCE [LARGE SCALE GENOMIC DNA]</scope>
    <source>
        <strain evidence="8 9">ACS-093-V-SCH5</strain>
    </source>
</reference>
<keyword evidence="8" id="KW-0347">Helicase</keyword>
<accession>S2W391</accession>
<dbReference type="OrthoDB" id="5293449at2"/>
<dbReference type="STRING" id="883161.HMPREF9306_01112"/>
<sequence>MIARLSGEVVERTSSFVVIDVGGVGYQVFVTPSTSAKQRLGKEATLHTAMVVREDAIILYGFAERIERETFDLVQTASGVGAKTALAMLATLGPERIVSAILNEDEKAITSVPGIGRKGAQRIILELKDKVSKLGVEPSNVNADGPIGWKEQVTAGLVGLGYSASVAEDACNQISGLATVETSVADLLKAALRTLAK</sequence>
<evidence type="ECO:0000256" key="6">
    <source>
        <dbReference type="HAMAP-Rule" id="MF_00031"/>
    </source>
</evidence>
<keyword evidence="8" id="KW-0547">Nucleotide-binding</keyword>
<keyword evidence="8" id="KW-0378">Hydrolase</keyword>
<dbReference type="SUPFAM" id="SSF47781">
    <property type="entry name" value="RuvA domain 2-like"/>
    <property type="match status" value="1"/>
</dbReference>
<dbReference type="SMART" id="SM00278">
    <property type="entry name" value="HhH1"/>
    <property type="match status" value="2"/>
</dbReference>
<dbReference type="EMBL" id="AGZR01000006">
    <property type="protein sequence ID" value="EPD32805.1"/>
    <property type="molecule type" value="Genomic_DNA"/>
</dbReference>
<keyword evidence="8" id="KW-0067">ATP-binding</keyword>
<protein>
    <recommendedName>
        <fullName evidence="6">Holliday junction branch migration complex subunit RuvA</fullName>
    </recommendedName>
</protein>
<dbReference type="InterPro" id="IPR011114">
    <property type="entry name" value="RuvA_C"/>
</dbReference>
<dbReference type="GO" id="GO:0006310">
    <property type="term" value="P:DNA recombination"/>
    <property type="evidence" value="ECO:0007669"/>
    <property type="project" value="UniProtKB-UniRule"/>
</dbReference>
<evidence type="ECO:0000313" key="8">
    <source>
        <dbReference type="EMBL" id="EPD32805.1"/>
    </source>
</evidence>
<comment type="subcellular location">
    <subcellularLocation>
        <location evidence="6">Cytoplasm</location>
    </subcellularLocation>
</comment>
<dbReference type="GO" id="GO:0000400">
    <property type="term" value="F:four-way junction DNA binding"/>
    <property type="evidence" value="ECO:0007669"/>
    <property type="project" value="UniProtKB-UniRule"/>
</dbReference>
<keyword evidence="2 6" id="KW-0227">DNA damage</keyword>
<dbReference type="Gene3D" id="1.10.8.10">
    <property type="entry name" value="DNA helicase RuvA subunit, C-terminal domain"/>
    <property type="match status" value="1"/>
</dbReference>
<dbReference type="HAMAP" id="MF_00031">
    <property type="entry name" value="DNA_HJ_migration_RuvA"/>
    <property type="match status" value="1"/>
</dbReference>
<proteinExistence type="inferred from homology"/>
<evidence type="ECO:0000256" key="5">
    <source>
        <dbReference type="ARBA" id="ARBA00023204"/>
    </source>
</evidence>
<dbReference type="InterPro" id="IPR000085">
    <property type="entry name" value="RuvA"/>
</dbReference>
<comment type="subunit">
    <text evidence="6">Homotetramer. Forms an RuvA(8)-RuvB(12)-Holliday junction (HJ) complex. HJ DNA is sandwiched between 2 RuvA tetramers; dsDNA enters through RuvA and exits via RuvB. An RuvB hexamer assembles on each DNA strand where it exits the tetramer. Each RuvB hexamer is contacted by two RuvA subunits (via domain III) on 2 adjacent RuvB subunits; this complex drives branch migration. In the full resolvosome a probable DNA-RuvA(4)-RuvB(12)-RuvC(2) complex forms which resolves the HJ.</text>
</comment>
<dbReference type="NCBIfam" id="TIGR00084">
    <property type="entry name" value="ruvA"/>
    <property type="match status" value="1"/>
</dbReference>
<comment type="domain">
    <text evidence="6">Has three domains with a flexible linker between the domains II and III and assumes an 'L' shape. Domain III is highly mobile and contacts RuvB.</text>
</comment>
<dbReference type="CDD" id="cd14332">
    <property type="entry name" value="UBA_RuvA_C"/>
    <property type="match status" value="1"/>
</dbReference>
<evidence type="ECO:0000256" key="3">
    <source>
        <dbReference type="ARBA" id="ARBA00023125"/>
    </source>
</evidence>
<comment type="function">
    <text evidence="6">The RuvA-RuvB-RuvC complex processes Holliday junction (HJ) DNA during genetic recombination and DNA repair, while the RuvA-RuvB complex plays an important role in the rescue of blocked DNA replication forks via replication fork reversal (RFR). RuvA specifically binds to HJ cruciform DNA, conferring on it an open structure. The RuvB hexamer acts as an ATP-dependent pump, pulling dsDNA into and through the RuvAB complex. HJ branch migration allows RuvC to scan DNA until it finds its consensus sequence, where it cleaves and resolves the cruciform DNA.</text>
</comment>
<dbReference type="PATRIC" id="fig|883161.3.peg.1105"/>
<feature type="domain" description="Helix-hairpin-helix DNA-binding motif class 1" evidence="7">
    <location>
        <begin position="107"/>
        <end position="126"/>
    </location>
</feature>
<dbReference type="Gene3D" id="1.10.150.20">
    <property type="entry name" value="5' to 3' exonuclease, C-terminal subdomain"/>
    <property type="match status" value="1"/>
</dbReference>